<organism evidence="11 12">
    <name type="scientific">Candidatus Nomurabacteria bacterium RIFCSPLOWO2_01_FULL_36_16</name>
    <dbReference type="NCBI Taxonomy" id="1801767"/>
    <lineage>
        <taxon>Bacteria</taxon>
        <taxon>Candidatus Nomuraibacteriota</taxon>
    </lineage>
</organism>
<keyword evidence="3 9" id="KW-0479">Metal-binding</keyword>
<accession>A0A1F6WZJ0</accession>
<protein>
    <recommendedName>
        <fullName evidence="9 10">D-alanyl-D-alanine dipeptidase</fullName>
        <shortName evidence="9 10">D-Ala-D-Ala dipeptidase</shortName>
        <ecNumber evidence="9 10">3.4.13.22</ecNumber>
    </recommendedName>
</protein>
<dbReference type="GO" id="GO:0071555">
    <property type="term" value="P:cell wall organization"/>
    <property type="evidence" value="ECO:0007669"/>
    <property type="project" value="UniProtKB-KW"/>
</dbReference>
<dbReference type="PANTHER" id="PTHR43126">
    <property type="entry name" value="D-ALANYL-D-ALANINE DIPEPTIDASE"/>
    <property type="match status" value="1"/>
</dbReference>
<gene>
    <name evidence="11" type="ORF">A3A91_02310</name>
</gene>
<keyword evidence="4 9" id="KW-0378">Hydrolase</keyword>
<keyword evidence="7 9" id="KW-0482">Metalloprotease</keyword>
<evidence type="ECO:0000256" key="10">
    <source>
        <dbReference type="PIRNR" id="PIRNR026671"/>
    </source>
</evidence>
<evidence type="ECO:0000256" key="4">
    <source>
        <dbReference type="ARBA" id="ARBA00022801"/>
    </source>
</evidence>
<evidence type="ECO:0000313" key="12">
    <source>
        <dbReference type="Proteomes" id="UP000177001"/>
    </source>
</evidence>
<dbReference type="SUPFAM" id="SSF55166">
    <property type="entry name" value="Hedgehog/DD-peptidase"/>
    <property type="match status" value="1"/>
</dbReference>
<comment type="cofactor">
    <cofactor evidence="9">
        <name>Zn(2+)</name>
        <dbReference type="ChEBI" id="CHEBI:29105"/>
    </cofactor>
    <text evidence="9">Binds 1 zinc ion per subunit.</text>
</comment>
<keyword evidence="5 9" id="KW-0862">Zinc</keyword>
<dbReference type="InterPro" id="IPR000755">
    <property type="entry name" value="A_A_dipeptidase"/>
</dbReference>
<keyword evidence="6 9" id="KW-0224">Dipeptidase</keyword>
<evidence type="ECO:0000256" key="8">
    <source>
        <dbReference type="ARBA" id="ARBA00023316"/>
    </source>
</evidence>
<evidence type="ECO:0000313" key="11">
    <source>
        <dbReference type="EMBL" id="OGI87307.1"/>
    </source>
</evidence>
<evidence type="ECO:0000256" key="3">
    <source>
        <dbReference type="ARBA" id="ARBA00022723"/>
    </source>
</evidence>
<feature type="active site" description="Proton donor/acceptor" evidence="9">
    <location>
        <position position="187"/>
    </location>
</feature>
<feature type="site" description="Transition state stabilizer" evidence="9">
    <location>
        <position position="72"/>
    </location>
</feature>
<feature type="binding site" evidence="9">
    <location>
        <position position="127"/>
    </location>
    <ligand>
        <name>Zn(2+)</name>
        <dbReference type="ChEBI" id="CHEBI:29105"/>
        <note>catalytic</note>
    </ligand>
</feature>
<dbReference type="GO" id="GO:0160237">
    <property type="term" value="F:D-Ala-D-Ala dipeptidase activity"/>
    <property type="evidence" value="ECO:0007669"/>
    <property type="project" value="UniProtKB-EC"/>
</dbReference>
<comment type="catalytic activity">
    <reaction evidence="1 9 10">
        <text>D-alanyl-D-alanine + H2O = 2 D-alanine</text>
        <dbReference type="Rhea" id="RHEA:20661"/>
        <dbReference type="ChEBI" id="CHEBI:15377"/>
        <dbReference type="ChEBI" id="CHEBI:57416"/>
        <dbReference type="ChEBI" id="CHEBI:57822"/>
        <dbReference type="EC" id="3.4.13.22"/>
    </reaction>
</comment>
<keyword evidence="8 10" id="KW-0961">Cell wall biogenesis/degradation</keyword>
<proteinExistence type="inferred from homology"/>
<dbReference type="HAMAP" id="MF_01924">
    <property type="entry name" value="A_A_dipeptidase"/>
    <property type="match status" value="1"/>
</dbReference>
<dbReference type="GO" id="GO:0008270">
    <property type="term" value="F:zinc ion binding"/>
    <property type="evidence" value="ECO:0007669"/>
    <property type="project" value="UniProtKB-UniRule"/>
</dbReference>
<evidence type="ECO:0000256" key="7">
    <source>
        <dbReference type="ARBA" id="ARBA00023049"/>
    </source>
</evidence>
<feature type="binding site" evidence="9">
    <location>
        <position position="120"/>
    </location>
    <ligand>
        <name>Zn(2+)</name>
        <dbReference type="ChEBI" id="CHEBI:29105"/>
        <note>catalytic</note>
    </ligand>
</feature>
<comment type="similarity">
    <text evidence="9 10">Belongs to the peptidase M15D family.</text>
</comment>
<evidence type="ECO:0000256" key="1">
    <source>
        <dbReference type="ARBA" id="ARBA00001362"/>
    </source>
</evidence>
<dbReference type="GO" id="GO:0008237">
    <property type="term" value="F:metallopeptidase activity"/>
    <property type="evidence" value="ECO:0007669"/>
    <property type="project" value="UniProtKB-KW"/>
</dbReference>
<dbReference type="PIRSF" id="PIRSF026671">
    <property type="entry name" value="AA_dipeptidase"/>
    <property type="match status" value="1"/>
</dbReference>
<dbReference type="Gene3D" id="3.30.1380.10">
    <property type="match status" value="1"/>
</dbReference>
<dbReference type="CDD" id="cd14843">
    <property type="entry name" value="D-Ala-D-Ala_dipeptidase_like"/>
    <property type="match status" value="1"/>
</dbReference>
<sequence>MTLIKFEDIPVNECGEQLVNLSEYDFVLEPMYFNKGLSNDSKMFLRKSVADKLLQTQEKLGEYKFKIWDGFRSRSVQKTIYDKFWKELSEAHPDWDEEKLKIEVGTFASVPNNSNRVPPHATGAAVDLTLIDQEGKELDMGTAFDYFGPEASSLYFEKNYKNEIVRNNRKILREAMLSAGFSGDKDEWWHFDYKNQKWAAELDQNEAIYGETEVPK</sequence>
<evidence type="ECO:0000256" key="5">
    <source>
        <dbReference type="ARBA" id="ARBA00022833"/>
    </source>
</evidence>
<feature type="binding site" evidence="9">
    <location>
        <position position="190"/>
    </location>
    <ligand>
        <name>Zn(2+)</name>
        <dbReference type="ChEBI" id="CHEBI:29105"/>
        <note>catalytic</note>
    </ligand>
</feature>
<evidence type="ECO:0000256" key="6">
    <source>
        <dbReference type="ARBA" id="ARBA00022997"/>
    </source>
</evidence>
<dbReference type="AlphaFoldDB" id="A0A1F6WZJ0"/>
<evidence type="ECO:0000256" key="2">
    <source>
        <dbReference type="ARBA" id="ARBA00022670"/>
    </source>
</evidence>
<keyword evidence="2 9" id="KW-0645">Protease</keyword>
<name>A0A1F6WZJ0_9BACT</name>
<dbReference type="GO" id="GO:0006508">
    <property type="term" value="P:proteolysis"/>
    <property type="evidence" value="ECO:0007669"/>
    <property type="project" value="UniProtKB-KW"/>
</dbReference>
<dbReference type="EC" id="3.4.13.22" evidence="9 10"/>
<evidence type="ECO:0000256" key="9">
    <source>
        <dbReference type="HAMAP-Rule" id="MF_01924"/>
    </source>
</evidence>
<comment type="caution">
    <text evidence="11">The sequence shown here is derived from an EMBL/GenBank/DDBJ whole genome shotgun (WGS) entry which is preliminary data.</text>
</comment>
<reference evidence="11 12" key="1">
    <citation type="journal article" date="2016" name="Nat. Commun.">
        <title>Thousands of microbial genomes shed light on interconnected biogeochemical processes in an aquifer system.</title>
        <authorList>
            <person name="Anantharaman K."/>
            <person name="Brown C.T."/>
            <person name="Hug L.A."/>
            <person name="Sharon I."/>
            <person name="Castelle C.J."/>
            <person name="Probst A.J."/>
            <person name="Thomas B.C."/>
            <person name="Singh A."/>
            <person name="Wilkins M.J."/>
            <person name="Karaoz U."/>
            <person name="Brodie E.L."/>
            <person name="Williams K.H."/>
            <person name="Hubbard S.S."/>
            <person name="Banfield J.F."/>
        </authorList>
    </citation>
    <scope>NUCLEOTIDE SEQUENCE [LARGE SCALE GENOMIC DNA]</scope>
</reference>
<dbReference type="Proteomes" id="UP000177001">
    <property type="component" value="Unassembled WGS sequence"/>
</dbReference>
<dbReference type="Pfam" id="PF01427">
    <property type="entry name" value="Peptidase_M15"/>
    <property type="match status" value="1"/>
</dbReference>
<dbReference type="InterPro" id="IPR009045">
    <property type="entry name" value="Zn_M74/Hedgehog-like"/>
</dbReference>
<comment type="function">
    <text evidence="9 10">Catalyzes hydrolysis of the D-alanyl-D-alanine dipeptide.</text>
</comment>
<dbReference type="PANTHER" id="PTHR43126:SF2">
    <property type="entry name" value="D-ALANYL-D-ALANINE DIPEPTIDASE"/>
    <property type="match status" value="1"/>
</dbReference>
<dbReference type="EMBL" id="MFUR01000003">
    <property type="protein sequence ID" value="OGI87307.1"/>
    <property type="molecule type" value="Genomic_DNA"/>
</dbReference>